<comment type="subunit">
    <text evidence="3">Interacts with COX5B; this interaction may contribute to localize PYROXD2 to the inner face of the inner mitochondrial membrane.</text>
</comment>
<dbReference type="Pfam" id="PF01593">
    <property type="entry name" value="Amino_oxidase"/>
    <property type="match status" value="1"/>
</dbReference>
<feature type="domain" description="Amine oxidase" evidence="5">
    <location>
        <begin position="148"/>
        <end position="463"/>
    </location>
</feature>
<dbReference type="PANTHER" id="PTHR10668">
    <property type="entry name" value="PHYTOENE DEHYDROGENASE"/>
    <property type="match status" value="1"/>
</dbReference>
<feature type="non-terminal residue" evidence="6">
    <location>
        <position position="1"/>
    </location>
</feature>
<protein>
    <recommendedName>
        <fullName evidence="4">Pyridine nucleotide-disulfide oxidoreductase domain-containing protein 2</fullName>
    </recommendedName>
</protein>
<dbReference type="EMBL" id="UINC01001564">
    <property type="protein sequence ID" value="SUZ83737.1"/>
    <property type="molecule type" value="Genomic_DNA"/>
</dbReference>
<reference evidence="6" key="1">
    <citation type="submission" date="2018-05" db="EMBL/GenBank/DDBJ databases">
        <authorList>
            <person name="Lanie J.A."/>
            <person name="Ng W.-L."/>
            <person name="Kazmierczak K.M."/>
            <person name="Andrzejewski T.M."/>
            <person name="Davidsen T.M."/>
            <person name="Wayne K.J."/>
            <person name="Tettelin H."/>
            <person name="Glass J.I."/>
            <person name="Rusch D."/>
            <person name="Podicherti R."/>
            <person name="Tsui H.-C.T."/>
            <person name="Winkler M.E."/>
        </authorList>
    </citation>
    <scope>NUCLEOTIDE SEQUENCE</scope>
</reference>
<evidence type="ECO:0000256" key="2">
    <source>
        <dbReference type="ARBA" id="ARBA00037217"/>
    </source>
</evidence>
<accession>A0A381R1K5</accession>
<dbReference type="PANTHER" id="PTHR10668:SF103">
    <property type="entry name" value="PYRIDINE NUCLEOTIDE-DISULFIDE OXIDOREDUCTASE DOMAIN-CONTAINING PROTEIN 2"/>
    <property type="match status" value="1"/>
</dbReference>
<gene>
    <name evidence="6" type="ORF">METZ01_LOCUS36591</name>
</gene>
<evidence type="ECO:0000256" key="4">
    <source>
        <dbReference type="ARBA" id="ARBA00040298"/>
    </source>
</evidence>
<organism evidence="6">
    <name type="scientific">marine metagenome</name>
    <dbReference type="NCBI Taxonomy" id="408172"/>
    <lineage>
        <taxon>unclassified sequences</taxon>
        <taxon>metagenomes</taxon>
        <taxon>ecological metagenomes</taxon>
    </lineage>
</organism>
<dbReference type="InterPro" id="IPR002937">
    <property type="entry name" value="Amino_oxidase"/>
</dbReference>
<dbReference type="Gene3D" id="3.50.50.60">
    <property type="entry name" value="FAD/NAD(P)-binding domain"/>
    <property type="match status" value="1"/>
</dbReference>
<evidence type="ECO:0000256" key="3">
    <source>
        <dbReference type="ARBA" id="ARBA00038825"/>
    </source>
</evidence>
<sequence>VVSLLRPEIIRDLELPKHGLQILPLESTFTPLPNGDYLARWADHDHTRREIYRHSPRDADAYDDFGKLMYQLAVAVKPILAMVPPDPTSMSPKDLMGFLKLGKHFHNLGHEQFHALYKLMTMSAADYLGEWFETEALKATMSASGIIGTFLGPRSPGTAYVLLHHYLGEIDGAMRAWGFAKGGTGSISEAIASAARSHGAEIQTGAGVVQVIVKNGKATGIVLDDGREYTASIVVSALDPKRTFLELVDEEYLPRDFVSDIKRFKIRGSSGKVNLSLSELPDFTCKPGVNQLHKGAISISPSIDYLERAYDEAKYGGFSSRPYMDIIIPSMIDPGMAPPGKHVMSIFVQYAPSDLLGGWDETKREVFGDAVIDTLAQYAPNLPGAILHRQVLTPWDIDREMGLTSGNIFHGELTLHQLFCMRPAVGYADYTTPLRNYYQAGSGTHPAGGITGASGRLAALRILADAPR</sequence>
<evidence type="ECO:0000259" key="5">
    <source>
        <dbReference type="Pfam" id="PF01593"/>
    </source>
</evidence>
<evidence type="ECO:0000256" key="1">
    <source>
        <dbReference type="ARBA" id="ARBA00004305"/>
    </source>
</evidence>
<comment type="function">
    <text evidence="2">Probable oxidoreductase that may play a role as regulator of mitochondrial function.</text>
</comment>
<name>A0A381R1K5_9ZZZZ</name>
<proteinExistence type="predicted"/>
<dbReference type="AlphaFoldDB" id="A0A381R1K5"/>
<dbReference type="GO" id="GO:0016491">
    <property type="term" value="F:oxidoreductase activity"/>
    <property type="evidence" value="ECO:0007669"/>
    <property type="project" value="InterPro"/>
</dbReference>
<dbReference type="InterPro" id="IPR036188">
    <property type="entry name" value="FAD/NAD-bd_sf"/>
</dbReference>
<dbReference type="GO" id="GO:0005759">
    <property type="term" value="C:mitochondrial matrix"/>
    <property type="evidence" value="ECO:0007669"/>
    <property type="project" value="UniProtKB-SubCell"/>
</dbReference>
<comment type="subcellular location">
    <subcellularLocation>
        <location evidence="1">Mitochondrion matrix</location>
    </subcellularLocation>
</comment>
<dbReference type="SUPFAM" id="SSF51905">
    <property type="entry name" value="FAD/NAD(P)-binding domain"/>
    <property type="match status" value="1"/>
</dbReference>
<evidence type="ECO:0000313" key="6">
    <source>
        <dbReference type="EMBL" id="SUZ83737.1"/>
    </source>
</evidence>